<dbReference type="EMBL" id="UZAU01000572">
    <property type="status" value="NOT_ANNOTATED_CDS"/>
    <property type="molecule type" value="Genomic_DNA"/>
</dbReference>
<dbReference type="AlphaFoldDB" id="A0A803PZ31"/>
<keyword evidence="3" id="KW-1185">Reference proteome</keyword>
<evidence type="ECO:0000313" key="2">
    <source>
        <dbReference type="EnsemblPlants" id="cds.evm.model.06.608"/>
    </source>
</evidence>
<reference evidence="2" key="1">
    <citation type="submission" date="2018-11" db="EMBL/GenBank/DDBJ databases">
        <authorList>
            <person name="Grassa J C."/>
        </authorList>
    </citation>
    <scope>NUCLEOTIDE SEQUENCE [LARGE SCALE GENOMIC DNA]</scope>
</reference>
<organism evidence="2 3">
    <name type="scientific">Cannabis sativa</name>
    <name type="common">Hemp</name>
    <name type="synonym">Marijuana</name>
    <dbReference type="NCBI Taxonomy" id="3483"/>
    <lineage>
        <taxon>Eukaryota</taxon>
        <taxon>Viridiplantae</taxon>
        <taxon>Streptophyta</taxon>
        <taxon>Embryophyta</taxon>
        <taxon>Tracheophyta</taxon>
        <taxon>Spermatophyta</taxon>
        <taxon>Magnoliopsida</taxon>
        <taxon>eudicotyledons</taxon>
        <taxon>Gunneridae</taxon>
        <taxon>Pentapetalae</taxon>
        <taxon>rosids</taxon>
        <taxon>fabids</taxon>
        <taxon>Rosales</taxon>
        <taxon>Cannabaceae</taxon>
        <taxon>Cannabis</taxon>
    </lineage>
</organism>
<dbReference type="Gramene" id="evm.model.06.608">
    <property type="protein sequence ID" value="cds.evm.model.06.608"/>
    <property type="gene ID" value="evm.TU.06.608"/>
</dbReference>
<evidence type="ECO:0000313" key="3">
    <source>
        <dbReference type="Proteomes" id="UP000596661"/>
    </source>
</evidence>
<sequence>MSTKSRKSKTPQDPNVTFEVELIESKVRTIGGYVDGVLKSCNIKQRRGCHIRSVALGEFSCFPLERVICEECGGTSTSGSSRIGAWSSSTSRLEQFST</sequence>
<reference evidence="2" key="2">
    <citation type="submission" date="2021-03" db="UniProtKB">
        <authorList>
            <consortium name="EnsemblPlants"/>
        </authorList>
    </citation>
    <scope>IDENTIFICATION</scope>
</reference>
<feature type="compositionally biased region" description="Low complexity" evidence="1">
    <location>
        <begin position="74"/>
        <end position="92"/>
    </location>
</feature>
<evidence type="ECO:0000256" key="1">
    <source>
        <dbReference type="SAM" id="MobiDB-lite"/>
    </source>
</evidence>
<feature type="region of interest" description="Disordered" evidence="1">
    <location>
        <begin position="74"/>
        <end position="98"/>
    </location>
</feature>
<proteinExistence type="predicted"/>
<accession>A0A803PZ31</accession>
<name>A0A803PZ31_CANSA</name>
<dbReference type="EnsemblPlants" id="evm.model.06.608">
    <property type="protein sequence ID" value="cds.evm.model.06.608"/>
    <property type="gene ID" value="evm.TU.06.608"/>
</dbReference>
<dbReference type="Proteomes" id="UP000596661">
    <property type="component" value="Chromosome 6"/>
</dbReference>
<protein>
    <submittedName>
        <fullName evidence="2">Uncharacterized protein</fullName>
    </submittedName>
</protein>